<feature type="compositionally biased region" description="Polar residues" evidence="1">
    <location>
        <begin position="122"/>
        <end position="136"/>
    </location>
</feature>
<dbReference type="AlphaFoldDB" id="A0A9K3PK47"/>
<gene>
    <name evidence="2" type="ORF">IV203_012333</name>
</gene>
<feature type="region of interest" description="Disordered" evidence="1">
    <location>
        <begin position="1"/>
        <end position="194"/>
    </location>
</feature>
<comment type="caution">
    <text evidence="2">The sequence shown here is derived from an EMBL/GenBank/DDBJ whole genome shotgun (WGS) entry which is preliminary data.</text>
</comment>
<dbReference type="Proteomes" id="UP000693970">
    <property type="component" value="Unassembled WGS sequence"/>
</dbReference>
<sequence>MSTPTAQETRGTEASEPEENPSSSEQPQQEDPEANRSDEDDDEDLFGTGTENEDEPDSSKDKKQVDEEPGADETETPAAAASSPSQSDVKEQPEPMGEIQPGVKKEDSSEKSDLTAAIPRKNNVSASPGGNDNAATADTEPEPQKAEDSPIKSDVLKGAIPRKSSAANVSNNSSPSKALAEDPRATKYGLPKGVTLPKTVKDDALSGRLLETLQSLPLQLINDALQEYDDAVQTKGNSIRNHSAYLFGVIKRYVSVQERAN</sequence>
<keyword evidence="3" id="KW-1185">Reference proteome</keyword>
<evidence type="ECO:0000313" key="2">
    <source>
        <dbReference type="EMBL" id="KAG7349736.1"/>
    </source>
</evidence>
<feature type="compositionally biased region" description="Basic and acidic residues" evidence="1">
    <location>
        <begin position="103"/>
        <end position="113"/>
    </location>
</feature>
<feature type="compositionally biased region" description="Basic and acidic residues" evidence="1">
    <location>
        <begin position="57"/>
        <end position="66"/>
    </location>
</feature>
<reference evidence="2" key="1">
    <citation type="journal article" date="2021" name="Sci. Rep.">
        <title>Diploid genomic architecture of Nitzschia inconspicua, an elite biomass production diatom.</title>
        <authorList>
            <person name="Oliver A."/>
            <person name="Podell S."/>
            <person name="Pinowska A."/>
            <person name="Traller J.C."/>
            <person name="Smith S.R."/>
            <person name="McClure R."/>
            <person name="Beliaev A."/>
            <person name="Bohutskyi P."/>
            <person name="Hill E.A."/>
            <person name="Rabines A."/>
            <person name="Zheng H."/>
            <person name="Allen L.Z."/>
            <person name="Kuo A."/>
            <person name="Grigoriev I.V."/>
            <person name="Allen A.E."/>
            <person name="Hazlebeck D."/>
            <person name="Allen E.E."/>
        </authorList>
    </citation>
    <scope>NUCLEOTIDE SEQUENCE</scope>
    <source>
        <strain evidence="2">Hildebrandi</strain>
    </source>
</reference>
<protein>
    <submittedName>
        <fullName evidence="2">Uncharacterized protein</fullName>
    </submittedName>
</protein>
<feature type="compositionally biased region" description="Acidic residues" evidence="1">
    <location>
        <begin position="28"/>
        <end position="56"/>
    </location>
</feature>
<reference evidence="2" key="2">
    <citation type="submission" date="2021-04" db="EMBL/GenBank/DDBJ databases">
        <authorList>
            <person name="Podell S."/>
        </authorList>
    </citation>
    <scope>NUCLEOTIDE SEQUENCE</scope>
    <source>
        <strain evidence="2">Hildebrandi</strain>
    </source>
</reference>
<organism evidence="2 3">
    <name type="scientific">Nitzschia inconspicua</name>
    <dbReference type="NCBI Taxonomy" id="303405"/>
    <lineage>
        <taxon>Eukaryota</taxon>
        <taxon>Sar</taxon>
        <taxon>Stramenopiles</taxon>
        <taxon>Ochrophyta</taxon>
        <taxon>Bacillariophyta</taxon>
        <taxon>Bacillariophyceae</taxon>
        <taxon>Bacillariophycidae</taxon>
        <taxon>Bacillariales</taxon>
        <taxon>Bacillariaceae</taxon>
        <taxon>Nitzschia</taxon>
    </lineage>
</organism>
<name>A0A9K3PK47_9STRA</name>
<evidence type="ECO:0000313" key="3">
    <source>
        <dbReference type="Proteomes" id="UP000693970"/>
    </source>
</evidence>
<dbReference type="EMBL" id="JAGRRH010000019">
    <property type="protein sequence ID" value="KAG7349736.1"/>
    <property type="molecule type" value="Genomic_DNA"/>
</dbReference>
<proteinExistence type="predicted"/>
<feature type="compositionally biased region" description="Basic and acidic residues" evidence="1">
    <location>
        <begin position="142"/>
        <end position="155"/>
    </location>
</feature>
<feature type="compositionally biased region" description="Low complexity" evidence="1">
    <location>
        <begin position="76"/>
        <end position="87"/>
    </location>
</feature>
<feature type="compositionally biased region" description="Low complexity" evidence="1">
    <location>
        <begin position="164"/>
        <end position="178"/>
    </location>
</feature>
<accession>A0A9K3PK47</accession>
<evidence type="ECO:0000256" key="1">
    <source>
        <dbReference type="SAM" id="MobiDB-lite"/>
    </source>
</evidence>